<dbReference type="Gene3D" id="3.40.50.300">
    <property type="entry name" value="P-loop containing nucleotide triphosphate hydrolases"/>
    <property type="match status" value="1"/>
</dbReference>
<evidence type="ECO:0000313" key="3">
    <source>
        <dbReference type="EMBL" id="CAI5438236.1"/>
    </source>
</evidence>
<accession>A0A9P1I3T6</accession>
<dbReference type="Proteomes" id="UP001152747">
    <property type="component" value="Unassembled WGS sequence"/>
</dbReference>
<keyword evidence="2" id="KW-0067">ATP-binding</keyword>
<keyword evidence="1" id="KW-0547">Nucleotide-binding</keyword>
<dbReference type="PANTHER" id="PTHR20873">
    <property type="entry name" value="L-SERYL-TRNA(SEC) KINASE"/>
    <property type="match status" value="1"/>
</dbReference>
<dbReference type="PANTHER" id="PTHR20873:SF0">
    <property type="entry name" value="L-SERYL-TRNA(SEC) KINASE"/>
    <property type="match status" value="1"/>
</dbReference>
<proteinExistence type="predicted"/>
<organism evidence="3 4">
    <name type="scientific">Caenorhabditis angaria</name>
    <dbReference type="NCBI Taxonomy" id="860376"/>
    <lineage>
        <taxon>Eukaryota</taxon>
        <taxon>Metazoa</taxon>
        <taxon>Ecdysozoa</taxon>
        <taxon>Nematoda</taxon>
        <taxon>Chromadorea</taxon>
        <taxon>Rhabditida</taxon>
        <taxon>Rhabditina</taxon>
        <taxon>Rhabditomorpha</taxon>
        <taxon>Rhabditoidea</taxon>
        <taxon>Rhabditidae</taxon>
        <taxon>Peloderinae</taxon>
        <taxon>Caenorhabditis</taxon>
    </lineage>
</organism>
<dbReference type="Pfam" id="PF08433">
    <property type="entry name" value="KTI12"/>
    <property type="match status" value="1"/>
</dbReference>
<sequence>MALVLVMGIPASGKSTFCQKMRDFEPELVATTSFDEFRQGVNGDGSARVTRKFFKNHCTSIIPSSNEPIQFIEDIFYLQSMRRPFQKLARNQNFSFHVIFLKFDVEEAMRRNSKRSGDLRHPDETILKIDENLEFSDDFTVVSSEESRSLTLHQLFHQKL</sequence>
<comment type="caution">
    <text evidence="3">The sequence shown here is derived from an EMBL/GenBank/DDBJ whole genome shotgun (WGS) entry which is preliminary data.</text>
</comment>
<evidence type="ECO:0000256" key="1">
    <source>
        <dbReference type="ARBA" id="ARBA00022741"/>
    </source>
</evidence>
<dbReference type="AlphaFoldDB" id="A0A9P1I3T6"/>
<dbReference type="SUPFAM" id="SSF52540">
    <property type="entry name" value="P-loop containing nucleoside triphosphate hydrolases"/>
    <property type="match status" value="1"/>
</dbReference>
<name>A0A9P1I3T6_9PELO</name>
<reference evidence="3" key="1">
    <citation type="submission" date="2022-11" db="EMBL/GenBank/DDBJ databases">
        <authorList>
            <person name="Kikuchi T."/>
        </authorList>
    </citation>
    <scope>NUCLEOTIDE SEQUENCE</scope>
    <source>
        <strain evidence="3">PS1010</strain>
    </source>
</reference>
<dbReference type="GO" id="GO:0016301">
    <property type="term" value="F:kinase activity"/>
    <property type="evidence" value="ECO:0007669"/>
    <property type="project" value="TreeGrafter"/>
</dbReference>
<gene>
    <name evidence="3" type="ORF">CAMP_LOCUS873</name>
</gene>
<evidence type="ECO:0000256" key="2">
    <source>
        <dbReference type="ARBA" id="ARBA00022840"/>
    </source>
</evidence>
<dbReference type="InterPro" id="IPR052648">
    <property type="entry name" value="Ser-tRNA(Sec)_kinase"/>
</dbReference>
<dbReference type="EMBL" id="CANHGI010000001">
    <property type="protein sequence ID" value="CAI5438236.1"/>
    <property type="molecule type" value="Genomic_DNA"/>
</dbReference>
<dbReference type="OrthoDB" id="9972657at2759"/>
<dbReference type="GO" id="GO:0005524">
    <property type="term" value="F:ATP binding"/>
    <property type="evidence" value="ECO:0007669"/>
    <property type="project" value="UniProtKB-KW"/>
</dbReference>
<dbReference type="InterPro" id="IPR013641">
    <property type="entry name" value="KTI12/PSTK"/>
</dbReference>
<protein>
    <submittedName>
        <fullName evidence="3">Uncharacterized protein</fullName>
    </submittedName>
</protein>
<dbReference type="InterPro" id="IPR027417">
    <property type="entry name" value="P-loop_NTPase"/>
</dbReference>
<keyword evidence="4" id="KW-1185">Reference proteome</keyword>
<evidence type="ECO:0000313" key="4">
    <source>
        <dbReference type="Proteomes" id="UP001152747"/>
    </source>
</evidence>
<dbReference type="GO" id="GO:0000049">
    <property type="term" value="F:tRNA binding"/>
    <property type="evidence" value="ECO:0007669"/>
    <property type="project" value="TreeGrafter"/>
</dbReference>